<feature type="transmembrane region" description="Helical" evidence="1">
    <location>
        <begin position="48"/>
        <end position="70"/>
    </location>
</feature>
<organism evidence="2 3">
    <name type="scientific">Sitophilus oryzae</name>
    <name type="common">Rice weevil</name>
    <name type="synonym">Curculio oryzae</name>
    <dbReference type="NCBI Taxonomy" id="7048"/>
    <lineage>
        <taxon>Eukaryota</taxon>
        <taxon>Metazoa</taxon>
        <taxon>Ecdysozoa</taxon>
        <taxon>Arthropoda</taxon>
        <taxon>Hexapoda</taxon>
        <taxon>Insecta</taxon>
        <taxon>Pterygota</taxon>
        <taxon>Neoptera</taxon>
        <taxon>Endopterygota</taxon>
        <taxon>Coleoptera</taxon>
        <taxon>Polyphaga</taxon>
        <taxon>Cucujiformia</taxon>
        <taxon>Curculionidae</taxon>
        <taxon>Dryophthorinae</taxon>
        <taxon>Sitophilus</taxon>
    </lineage>
</organism>
<dbReference type="GeneID" id="115877500"/>
<feature type="transmembrane region" description="Helical" evidence="1">
    <location>
        <begin position="360"/>
        <end position="382"/>
    </location>
</feature>
<protein>
    <submittedName>
        <fullName evidence="3">Uncharacterized protein LOC115877500</fullName>
    </submittedName>
</protein>
<feature type="transmembrane region" description="Helical" evidence="1">
    <location>
        <begin position="389"/>
        <end position="411"/>
    </location>
</feature>
<keyword evidence="1" id="KW-0812">Transmembrane</keyword>
<feature type="transmembrane region" description="Helical" evidence="1">
    <location>
        <begin position="82"/>
        <end position="103"/>
    </location>
</feature>
<dbReference type="AlphaFoldDB" id="A0A6J2XE74"/>
<evidence type="ECO:0000313" key="2">
    <source>
        <dbReference type="Proteomes" id="UP000504635"/>
    </source>
</evidence>
<feature type="transmembrane region" description="Helical" evidence="1">
    <location>
        <begin position="123"/>
        <end position="141"/>
    </location>
</feature>
<sequence length="467" mass="53279">MEEDHEELLQCTDDESLSETEEQCCPMQKSEEHYLPPLTFFVHTKLKFFSYLVLLILSTFCLLIVVPLYTSSINAKGNIYSILIINTLYTCCIHLVIFGILSVISEKYKYTKFFKIPIKFWELIKLSGIYLLCGLIYFYATDRNKVVCHLQDPLKGIIVVFSLLYYFFFCRNLMGLHRIFSTTAVIVGLFVAIDYGLCDEFVCRGYDRKQAFDDSGPWSWKVHSIWTGIYISGLTSFAAYFTLLDRHVMPENDMMSHNLISNCFVNTISRSVTTSTSNLVSAKTEEIQSKVNVQLPKCKSALQLSFWIHIFVFGLMLLTFWIDFIPGVGKGNTPAESWNYTLNGLMCHVAKPNTENCGNVFWYMIAFQIAYAIFALSSVKFLMLSQSAVFTVAAMSCALPLIGIWWSMFYATPNGILVWSPKIRGEFVCSIIGIPIVSIGLGLLCKAHFEDYRRFITGRMTTRSQLP</sequence>
<accession>A0A6J2XE74</accession>
<keyword evidence="1" id="KW-1133">Transmembrane helix</keyword>
<keyword evidence="2" id="KW-1185">Reference proteome</keyword>
<dbReference type="OrthoDB" id="6355263at2759"/>
<gene>
    <name evidence="3" type="primary">LOC115877500</name>
</gene>
<name>A0A6J2XE74_SITOR</name>
<dbReference type="RefSeq" id="XP_030749557.1">
    <property type="nucleotide sequence ID" value="XM_030893697.1"/>
</dbReference>
<feature type="transmembrane region" description="Helical" evidence="1">
    <location>
        <begin position="153"/>
        <end position="169"/>
    </location>
</feature>
<proteinExistence type="predicted"/>
<feature type="transmembrane region" description="Helical" evidence="1">
    <location>
        <begin position="423"/>
        <end position="445"/>
    </location>
</feature>
<dbReference type="KEGG" id="soy:115877500"/>
<feature type="transmembrane region" description="Helical" evidence="1">
    <location>
        <begin position="225"/>
        <end position="244"/>
    </location>
</feature>
<reference evidence="3" key="1">
    <citation type="submission" date="2025-08" db="UniProtKB">
        <authorList>
            <consortium name="RefSeq"/>
        </authorList>
    </citation>
    <scope>IDENTIFICATION</scope>
    <source>
        <tissue evidence="3">Gonads</tissue>
    </source>
</reference>
<keyword evidence="1" id="KW-0472">Membrane</keyword>
<feature type="transmembrane region" description="Helical" evidence="1">
    <location>
        <begin position="176"/>
        <end position="197"/>
    </location>
</feature>
<dbReference type="InParanoid" id="A0A6J2XE74"/>
<evidence type="ECO:0000256" key="1">
    <source>
        <dbReference type="SAM" id="Phobius"/>
    </source>
</evidence>
<evidence type="ECO:0000313" key="3">
    <source>
        <dbReference type="RefSeq" id="XP_030749557.1"/>
    </source>
</evidence>
<feature type="transmembrane region" description="Helical" evidence="1">
    <location>
        <begin position="304"/>
        <end position="322"/>
    </location>
</feature>
<dbReference type="Proteomes" id="UP000504635">
    <property type="component" value="Unplaced"/>
</dbReference>